<dbReference type="GO" id="GO:0006310">
    <property type="term" value="P:DNA recombination"/>
    <property type="evidence" value="ECO:0007669"/>
    <property type="project" value="InterPro"/>
</dbReference>
<dbReference type="Gene3D" id="3.40.50.300">
    <property type="entry name" value="P-loop containing nucleotide triphosphate hydrolases"/>
    <property type="match status" value="2"/>
</dbReference>
<evidence type="ECO:0000256" key="4">
    <source>
        <dbReference type="ARBA" id="ARBA00022741"/>
    </source>
</evidence>
<dbReference type="InterPro" id="IPR027417">
    <property type="entry name" value="P-loop_NTPase"/>
</dbReference>
<dbReference type="GO" id="GO:0009432">
    <property type="term" value="P:SOS response"/>
    <property type="evidence" value="ECO:0007669"/>
    <property type="project" value="TreeGrafter"/>
</dbReference>
<dbReference type="GO" id="GO:0043590">
    <property type="term" value="C:bacterial nucleoid"/>
    <property type="evidence" value="ECO:0007669"/>
    <property type="project" value="TreeGrafter"/>
</dbReference>
<dbReference type="PIRSF" id="PIRSF003128">
    <property type="entry name" value="RecN"/>
    <property type="match status" value="1"/>
</dbReference>
<reference evidence="11 12" key="1">
    <citation type="submission" date="2016-10" db="EMBL/GenBank/DDBJ databases">
        <authorList>
            <person name="Cai Z."/>
        </authorList>
    </citation>
    <scope>NUCLEOTIDE SEQUENCE [LARGE SCALE GENOMIC DNA]</scope>
    <source>
        <strain evidence="11 12">CGMCC 1.10826</strain>
    </source>
</reference>
<protein>
    <recommendedName>
        <fullName evidence="3 9">DNA repair protein RecN</fullName>
    </recommendedName>
    <alternativeName>
        <fullName evidence="8 9">Recombination protein N</fullName>
    </alternativeName>
</protein>
<evidence type="ECO:0000313" key="11">
    <source>
        <dbReference type="EMBL" id="SSA43248.1"/>
    </source>
</evidence>
<dbReference type="SUPFAM" id="SSF52540">
    <property type="entry name" value="P-loop containing nucleoside triphosphate hydrolases"/>
    <property type="match status" value="2"/>
</dbReference>
<keyword evidence="7 9" id="KW-0234">DNA repair</keyword>
<keyword evidence="6" id="KW-0067">ATP-binding</keyword>
<evidence type="ECO:0000256" key="1">
    <source>
        <dbReference type="ARBA" id="ARBA00003618"/>
    </source>
</evidence>
<comment type="function">
    <text evidence="1 9">May be involved in recombinational repair of damaged DNA.</text>
</comment>
<organism evidence="11 12">
    <name type="scientific">Georgenia satyanarayanai</name>
    <dbReference type="NCBI Taxonomy" id="860221"/>
    <lineage>
        <taxon>Bacteria</taxon>
        <taxon>Bacillati</taxon>
        <taxon>Actinomycetota</taxon>
        <taxon>Actinomycetes</taxon>
        <taxon>Micrococcales</taxon>
        <taxon>Bogoriellaceae</taxon>
        <taxon>Georgenia</taxon>
    </lineage>
</organism>
<dbReference type="Pfam" id="PF02463">
    <property type="entry name" value="SMC_N"/>
    <property type="match status" value="1"/>
</dbReference>
<keyword evidence="12" id="KW-1185">Reference proteome</keyword>
<evidence type="ECO:0000313" key="12">
    <source>
        <dbReference type="Proteomes" id="UP000250222"/>
    </source>
</evidence>
<dbReference type="Proteomes" id="UP000250222">
    <property type="component" value="Unassembled WGS sequence"/>
</dbReference>
<evidence type="ECO:0000256" key="2">
    <source>
        <dbReference type="ARBA" id="ARBA00009441"/>
    </source>
</evidence>
<evidence type="ECO:0000259" key="10">
    <source>
        <dbReference type="Pfam" id="PF02463"/>
    </source>
</evidence>
<dbReference type="GO" id="GO:0005524">
    <property type="term" value="F:ATP binding"/>
    <property type="evidence" value="ECO:0007669"/>
    <property type="project" value="UniProtKB-KW"/>
</dbReference>
<feature type="domain" description="RecF/RecN/SMC N-terminal" evidence="10">
    <location>
        <begin position="1"/>
        <end position="511"/>
    </location>
</feature>
<dbReference type="CDD" id="cd03241">
    <property type="entry name" value="ABC_RecN"/>
    <property type="match status" value="1"/>
</dbReference>
<evidence type="ECO:0000256" key="6">
    <source>
        <dbReference type="ARBA" id="ARBA00022840"/>
    </source>
</evidence>
<dbReference type="InterPro" id="IPR003395">
    <property type="entry name" value="RecF/RecN/SMC_N"/>
</dbReference>
<dbReference type="NCBIfam" id="TIGR00634">
    <property type="entry name" value="recN"/>
    <property type="match status" value="1"/>
</dbReference>
<evidence type="ECO:0000256" key="7">
    <source>
        <dbReference type="ARBA" id="ARBA00023204"/>
    </source>
</evidence>
<comment type="similarity">
    <text evidence="2 9">Belongs to the RecN family.</text>
</comment>
<dbReference type="OrthoDB" id="9806954at2"/>
<name>A0A2Y9AIZ9_9MICO</name>
<dbReference type="EMBL" id="UETB01000008">
    <property type="protein sequence ID" value="SSA43248.1"/>
    <property type="molecule type" value="Genomic_DNA"/>
</dbReference>
<accession>A0A2Y9AIZ9</accession>
<dbReference type="GO" id="GO:0006281">
    <property type="term" value="P:DNA repair"/>
    <property type="evidence" value="ECO:0007669"/>
    <property type="project" value="UniProtKB-KW"/>
</dbReference>
<dbReference type="AlphaFoldDB" id="A0A2Y9AIZ9"/>
<dbReference type="PANTHER" id="PTHR11059:SF0">
    <property type="entry name" value="DNA REPAIR PROTEIN RECN"/>
    <property type="match status" value="1"/>
</dbReference>
<dbReference type="InterPro" id="IPR004604">
    <property type="entry name" value="DNA_recomb/repair_RecN"/>
</dbReference>
<evidence type="ECO:0000256" key="9">
    <source>
        <dbReference type="PIRNR" id="PIRNR003128"/>
    </source>
</evidence>
<sequence>MIEEIRIENLGVIASATLGLGPGFTVITGETGAGKTMVLTGLDLLLGGRGETAMVRGGADRAVVEGTFVVGDDVAARVTDAGGSLDDDALLLARALPAKGRSRSFAGGRSVPQAFLGELAADLVTVHGQSDQLRLRSPARQRALLDAFAGASALLGEYRATWQRLTEVQARLEEWQARADERAGEAVRLRTNLELLETLDPQPGEDDALRAEAERLGNVEELRQAAGRAHAALLGAGEGGEQDATVLVDDARRALEVSDPELAALSTRLAEVSYLLSDIGTELSGFLSSLEADPDRLQTVHERRAALRDAALRLGLESSDELGEWSRSAAARLAEIDGPQDGGAALREELTALTATLGELAERLTAARTDAAARLSTAVDAELAGLAMPGAHLEVGLEPLPEPGPWGAETVSLLLQPRPDSPPRPLGEGASGGELSRVMLALEVAVAAPATDTAVRPTFVFDEVDAGVGGRAAIEVGRRLAGLARVAQVVVVTHLPQVAAFADTHLLVSKSTGETTITDVREITGPEREQELARMLSGQEDSDVARRHAAELLDRAVVAR</sequence>
<proteinExistence type="inferred from homology"/>
<gene>
    <name evidence="11" type="ORF">SAMN05216184_10811</name>
</gene>
<keyword evidence="5 9" id="KW-0227">DNA damage</keyword>
<evidence type="ECO:0000256" key="8">
    <source>
        <dbReference type="ARBA" id="ARBA00033408"/>
    </source>
</evidence>
<evidence type="ECO:0000256" key="3">
    <source>
        <dbReference type="ARBA" id="ARBA00021315"/>
    </source>
</evidence>
<keyword evidence="4" id="KW-0547">Nucleotide-binding</keyword>
<evidence type="ECO:0000256" key="5">
    <source>
        <dbReference type="ARBA" id="ARBA00022763"/>
    </source>
</evidence>
<dbReference type="PANTHER" id="PTHR11059">
    <property type="entry name" value="DNA REPAIR PROTEIN RECN"/>
    <property type="match status" value="1"/>
</dbReference>
<dbReference type="RefSeq" id="WP_110852737.1">
    <property type="nucleotide sequence ID" value="NZ_QKLZ01000008.1"/>
</dbReference>